<evidence type="ECO:0000313" key="9">
    <source>
        <dbReference type="Proteomes" id="UP000694843"/>
    </source>
</evidence>
<organism evidence="9 10">
    <name type="scientific">Hyalella azteca</name>
    <name type="common">Amphipod</name>
    <dbReference type="NCBI Taxonomy" id="294128"/>
    <lineage>
        <taxon>Eukaryota</taxon>
        <taxon>Metazoa</taxon>
        <taxon>Ecdysozoa</taxon>
        <taxon>Arthropoda</taxon>
        <taxon>Crustacea</taxon>
        <taxon>Multicrustacea</taxon>
        <taxon>Malacostraca</taxon>
        <taxon>Eumalacostraca</taxon>
        <taxon>Peracarida</taxon>
        <taxon>Amphipoda</taxon>
        <taxon>Senticaudata</taxon>
        <taxon>Talitrida</taxon>
        <taxon>Talitroidea</taxon>
        <taxon>Hyalellidae</taxon>
        <taxon>Hyalella</taxon>
    </lineage>
</organism>
<keyword evidence="6" id="KW-0736">Signalosome</keyword>
<dbReference type="AlphaFoldDB" id="A0A8B7P5R3"/>
<sequence>MATALEHLVSEVTSLIGQSKYGDAAKHLQKSRDILSKNSGHLDTVLATLQPQIHTIAVAAVLRARLAAAVPTDSAIDTLHATVAEFVAVCDPEQLIHVQDAMCEMLEEYCRLLVTGGCPMRGIEVINSAILRLQAHNSSHHLTGAHPLLLYLCLASQCLKPAVALLDQQIMDVAKESEGVTVKQFLLYHYYGGMVYTAVKRYGRAHHFFKICISTPALAVSHIMMEAYKKYIIVSLLIDGKVGKLPKCASMVVPRFIRPLCQVYLDLIQAFQSGPESLSQYILQHAPTFTREGNYGLVKQLTSAQFKQCIQKLTRTFLTLSLADVALRVKLQLPKLAQQYLLNMIEDGEIHASINQKDGMVVFKDNPEQYNASDTLDLLHERMERVMEMEKRLVEMEEAIQKNPSYIHKLMGPVDEDMLPQPTASTSAM</sequence>
<dbReference type="Gene3D" id="1.25.40.570">
    <property type="match status" value="1"/>
</dbReference>
<evidence type="ECO:0000256" key="2">
    <source>
        <dbReference type="ARBA" id="ARBA00004496"/>
    </source>
</evidence>
<comment type="similarity">
    <text evidence="3">Belongs to the CSN3 family.</text>
</comment>
<accession>A0A8B7P5R3</accession>
<dbReference type="PANTHER" id="PTHR10758">
    <property type="entry name" value="26S PROTEASOME NON-ATPASE REGULATORY SUBUNIT 3/COP9 SIGNALOSOME COMPLEX SUBUNIT 3"/>
    <property type="match status" value="1"/>
</dbReference>
<dbReference type="OrthoDB" id="29061at2759"/>
<keyword evidence="5" id="KW-0963">Cytoplasm</keyword>
<evidence type="ECO:0000256" key="4">
    <source>
        <dbReference type="ARBA" id="ARBA00014878"/>
    </source>
</evidence>
<dbReference type="PANTHER" id="PTHR10758:SF1">
    <property type="entry name" value="COP9 SIGNALOSOME COMPLEX SUBUNIT 3"/>
    <property type="match status" value="1"/>
</dbReference>
<evidence type="ECO:0000256" key="7">
    <source>
        <dbReference type="ARBA" id="ARBA00023242"/>
    </source>
</evidence>
<reference evidence="10" key="1">
    <citation type="submission" date="2025-08" db="UniProtKB">
        <authorList>
            <consortium name="RefSeq"/>
        </authorList>
    </citation>
    <scope>IDENTIFICATION</scope>
    <source>
        <tissue evidence="10">Whole organism</tissue>
    </source>
</reference>
<keyword evidence="9" id="KW-1185">Reference proteome</keyword>
<evidence type="ECO:0000256" key="3">
    <source>
        <dbReference type="ARBA" id="ARBA00007084"/>
    </source>
</evidence>
<keyword evidence="7" id="KW-0539">Nucleus</keyword>
<dbReference type="InterPro" id="IPR036390">
    <property type="entry name" value="WH_DNA-bd_sf"/>
</dbReference>
<dbReference type="Pfam" id="PF01399">
    <property type="entry name" value="PCI"/>
    <property type="match status" value="1"/>
</dbReference>
<gene>
    <name evidence="10" type="primary">LOC108677651</name>
</gene>
<comment type="subcellular location">
    <subcellularLocation>
        <location evidence="2">Cytoplasm</location>
    </subcellularLocation>
    <subcellularLocation>
        <location evidence="1">Nucleus</location>
    </subcellularLocation>
</comment>
<feature type="domain" description="PCI" evidence="8">
    <location>
        <begin position="204"/>
        <end position="368"/>
    </location>
</feature>
<dbReference type="RefSeq" id="XP_018021393.1">
    <property type="nucleotide sequence ID" value="XM_018165904.2"/>
</dbReference>
<evidence type="ECO:0000256" key="1">
    <source>
        <dbReference type="ARBA" id="ARBA00004123"/>
    </source>
</evidence>
<evidence type="ECO:0000259" key="8">
    <source>
        <dbReference type="PROSITE" id="PS50250"/>
    </source>
</evidence>
<protein>
    <recommendedName>
        <fullName evidence="4">COP9 signalosome complex subunit 3</fullName>
    </recommendedName>
</protein>
<dbReference type="GO" id="GO:0008180">
    <property type="term" value="C:COP9 signalosome"/>
    <property type="evidence" value="ECO:0007669"/>
    <property type="project" value="UniProtKB-KW"/>
</dbReference>
<dbReference type="InterPro" id="IPR050756">
    <property type="entry name" value="CSN3"/>
</dbReference>
<dbReference type="GO" id="GO:0006511">
    <property type="term" value="P:ubiquitin-dependent protein catabolic process"/>
    <property type="evidence" value="ECO:0007669"/>
    <property type="project" value="TreeGrafter"/>
</dbReference>
<evidence type="ECO:0000313" key="10">
    <source>
        <dbReference type="RefSeq" id="XP_018021393.1"/>
    </source>
</evidence>
<dbReference type="Proteomes" id="UP000694843">
    <property type="component" value="Unplaced"/>
</dbReference>
<dbReference type="SMART" id="SM00088">
    <property type="entry name" value="PINT"/>
    <property type="match status" value="1"/>
</dbReference>
<name>A0A8B7P5R3_HYAAZ</name>
<dbReference type="InterPro" id="IPR000717">
    <property type="entry name" value="PCI_dom"/>
</dbReference>
<dbReference type="OMA" id="NHYHDLV"/>
<dbReference type="GeneID" id="108677651"/>
<dbReference type="CTD" id="1448"/>
<dbReference type="InterPro" id="IPR055089">
    <property type="entry name" value="COP9_N"/>
</dbReference>
<dbReference type="KEGG" id="hazt:108677651"/>
<evidence type="ECO:0000256" key="6">
    <source>
        <dbReference type="ARBA" id="ARBA00022790"/>
    </source>
</evidence>
<dbReference type="SUPFAM" id="SSF46785">
    <property type="entry name" value="Winged helix' DNA-binding domain"/>
    <property type="match status" value="1"/>
</dbReference>
<dbReference type="PROSITE" id="PS50250">
    <property type="entry name" value="PCI"/>
    <property type="match status" value="1"/>
</dbReference>
<dbReference type="Pfam" id="PF22788">
    <property type="entry name" value="COP9_hel_rpt"/>
    <property type="match status" value="1"/>
</dbReference>
<evidence type="ECO:0000256" key="5">
    <source>
        <dbReference type="ARBA" id="ARBA00022490"/>
    </source>
</evidence>
<dbReference type="GO" id="GO:0005737">
    <property type="term" value="C:cytoplasm"/>
    <property type="evidence" value="ECO:0007669"/>
    <property type="project" value="UniProtKB-SubCell"/>
</dbReference>
<proteinExistence type="inferred from homology"/>